<evidence type="ECO:0000259" key="2">
    <source>
        <dbReference type="PROSITE" id="PS50853"/>
    </source>
</evidence>
<dbReference type="Gene3D" id="2.60.40.10">
    <property type="entry name" value="Immunoglobulins"/>
    <property type="match status" value="3"/>
</dbReference>
<dbReference type="InterPro" id="IPR053073">
    <property type="entry name" value="IL11/IL27_subunit_beta"/>
</dbReference>
<keyword evidence="1" id="KW-0812">Transmembrane</keyword>
<feature type="domain" description="Fibronectin type-III" evidence="2">
    <location>
        <begin position="387"/>
        <end position="481"/>
    </location>
</feature>
<organism evidence="3 4">
    <name type="scientific">Electrophorus voltai</name>
    <dbReference type="NCBI Taxonomy" id="2609070"/>
    <lineage>
        <taxon>Eukaryota</taxon>
        <taxon>Metazoa</taxon>
        <taxon>Chordata</taxon>
        <taxon>Craniata</taxon>
        <taxon>Vertebrata</taxon>
        <taxon>Euteleostomi</taxon>
        <taxon>Actinopterygii</taxon>
        <taxon>Neopterygii</taxon>
        <taxon>Teleostei</taxon>
        <taxon>Ostariophysi</taxon>
        <taxon>Gymnotiformes</taxon>
        <taxon>Gymnotoidei</taxon>
        <taxon>Gymnotidae</taxon>
        <taxon>Electrophorus</taxon>
    </lineage>
</organism>
<evidence type="ECO:0000313" key="3">
    <source>
        <dbReference type="EMBL" id="KAK1805823.1"/>
    </source>
</evidence>
<dbReference type="PANTHER" id="PTHR48483:SF1">
    <property type="entry name" value="INTERLEUKIN-12 RECEPTOR SUBUNIT BETA-1-RELATED"/>
    <property type="match status" value="1"/>
</dbReference>
<evidence type="ECO:0000256" key="1">
    <source>
        <dbReference type="SAM" id="Phobius"/>
    </source>
</evidence>
<keyword evidence="1" id="KW-0472">Membrane</keyword>
<evidence type="ECO:0000313" key="4">
    <source>
        <dbReference type="Proteomes" id="UP001239994"/>
    </source>
</evidence>
<dbReference type="PANTHER" id="PTHR48483">
    <property type="entry name" value="INTERLEUKIN-27 SUBUNIT BETA"/>
    <property type="match status" value="1"/>
</dbReference>
<gene>
    <name evidence="3" type="ORF">P4O66_012870</name>
</gene>
<sequence length="653" mass="74661">MIFSEPTIIDTACSVSSSPLCYKNNTQPQEDFFCEWKDQDTSQNVNYTLFINSASSSYNSRFEVRGSLYRDLPVESLITTRPLEIWVQRQEGTKICTSPKFSVTLINSVKYSAVQIKNMTRSAGTLTLRWLRADNKGADHEIRWKKINASWQNETFVTEDSIKNEVTLDSYTLRLDHYSVYQVQVKRRAKQSILWSDWSHIVDIPLEVQQPIVNWTEKKLEGKRAIILSWNVPPAETALGGVIYKLTLALPCERKTKTTKNTFYKMLITYSEARVSIVAINNVGNSPSQQIIIPPVEHLKYCHTNVVSQGRRAYTNRTHCLEWYKLIDGETRPVNVHTSSSDTIEDIKKHMKEFVRYYYFLDTGRNQRRRTTFMCPIYSAEGAPIARPQNITILNETHNSVVLRWRSIPVQDQQGFMQHYVIWISKEGHREAAYHEVPANQTSFLLRNLDAGSSYTVHIAGQTKIGAGPNSTANFFTIHYGLSRRNTIILTVCAVLLLISVAFSVVIKRLRSKLLPVIPSPVISVTPSYHLNNQDMSVASEEVHNVILLYQKHSHRPNHEQSTLLRDCDLRVCEEEEDEETEAHFTDLHSADQSSSFPNIICKGKTLRLTVPQLAAEKNQREVNEEVSVLLYRDGLSLENKGLENEVTSLQVS</sequence>
<dbReference type="SUPFAM" id="SSF49265">
    <property type="entry name" value="Fibronectin type III"/>
    <property type="match status" value="2"/>
</dbReference>
<keyword evidence="4" id="KW-1185">Reference proteome</keyword>
<dbReference type="EMBL" id="JAROKS010000002">
    <property type="protein sequence ID" value="KAK1805823.1"/>
    <property type="molecule type" value="Genomic_DNA"/>
</dbReference>
<accession>A0AAD8ZX23</accession>
<reference evidence="3" key="1">
    <citation type="submission" date="2023-03" db="EMBL/GenBank/DDBJ databases">
        <title>Electrophorus voltai genome.</title>
        <authorList>
            <person name="Bian C."/>
        </authorList>
    </citation>
    <scope>NUCLEOTIDE SEQUENCE</scope>
    <source>
        <strain evidence="3">CB-2022</strain>
        <tissue evidence="3">Muscle</tissue>
    </source>
</reference>
<proteinExistence type="predicted"/>
<dbReference type="Proteomes" id="UP001239994">
    <property type="component" value="Unassembled WGS sequence"/>
</dbReference>
<keyword evidence="1" id="KW-1133">Transmembrane helix</keyword>
<dbReference type="SMART" id="SM00060">
    <property type="entry name" value="FN3"/>
    <property type="match status" value="3"/>
</dbReference>
<dbReference type="Pfam" id="PF00041">
    <property type="entry name" value="fn3"/>
    <property type="match status" value="1"/>
</dbReference>
<dbReference type="CDD" id="cd00063">
    <property type="entry name" value="FN3"/>
    <property type="match status" value="1"/>
</dbReference>
<dbReference type="InterPro" id="IPR003961">
    <property type="entry name" value="FN3_dom"/>
</dbReference>
<protein>
    <recommendedName>
        <fullName evidence="2">Fibronectin type-III domain-containing protein</fullName>
    </recommendedName>
</protein>
<dbReference type="PROSITE" id="PS50853">
    <property type="entry name" value="FN3"/>
    <property type="match status" value="1"/>
</dbReference>
<comment type="caution">
    <text evidence="3">The sequence shown here is derived from an EMBL/GenBank/DDBJ whole genome shotgun (WGS) entry which is preliminary data.</text>
</comment>
<dbReference type="AlphaFoldDB" id="A0AAD8ZX23"/>
<dbReference type="InterPro" id="IPR013783">
    <property type="entry name" value="Ig-like_fold"/>
</dbReference>
<name>A0AAD8ZX23_9TELE</name>
<feature type="transmembrane region" description="Helical" evidence="1">
    <location>
        <begin position="488"/>
        <end position="507"/>
    </location>
</feature>
<dbReference type="InterPro" id="IPR036116">
    <property type="entry name" value="FN3_sf"/>
</dbReference>